<sequence>MFETFFAKALNESGLTTLWSSPLDTKLLCAQRFIRLVAYGSSTLILVSYLSALEISKTKIGLFMTLTLVGDTGLSFIFTVFADSLGRKAVLIFGAILMSAAGVIFALCGNYWVLLVAAVIGVISPNGNEIGLIMLCFVLALSKDCEISREPSRTKESEIPSDDNLSQKKALAFWKNVTFTHKSKIIVIKLCILFALDSFACSLAPLSWVTFFFHDKFKISENKLGTLFFITSFIAALSMLPASSIAKRLGNIKTMVFAHLPGAIFLAVIPIPNSVSLAVTFLVLRSSTQSMDTAPRSAFLAGVVQPQERTAMMGFVYMARSSASSAGPILTGVLAGKGLLWVAFVLAGSLMLVYDLGVLVAFGSHRSLGHDGEGQDQDTDEERDASPQIEETMGAKIIDTRDKELEGMVDDKSETFCSGGGAEAGS</sequence>
<feature type="transmembrane region" description="Helical" evidence="3">
    <location>
        <begin position="263"/>
        <end position="284"/>
    </location>
</feature>
<dbReference type="InterPro" id="IPR011701">
    <property type="entry name" value="MFS"/>
</dbReference>
<dbReference type="EMBL" id="KZ613943">
    <property type="protein sequence ID" value="PMD42859.1"/>
    <property type="molecule type" value="Genomic_DNA"/>
</dbReference>
<dbReference type="Pfam" id="PF07690">
    <property type="entry name" value="MFS_1"/>
    <property type="match status" value="1"/>
</dbReference>
<feature type="compositionally biased region" description="Acidic residues" evidence="2">
    <location>
        <begin position="374"/>
        <end position="383"/>
    </location>
</feature>
<organism evidence="4 5">
    <name type="scientific">Hyaloscypha variabilis (strain UAMH 11265 / GT02V1 / F)</name>
    <name type="common">Meliniomyces variabilis</name>
    <dbReference type="NCBI Taxonomy" id="1149755"/>
    <lineage>
        <taxon>Eukaryota</taxon>
        <taxon>Fungi</taxon>
        <taxon>Dikarya</taxon>
        <taxon>Ascomycota</taxon>
        <taxon>Pezizomycotina</taxon>
        <taxon>Leotiomycetes</taxon>
        <taxon>Helotiales</taxon>
        <taxon>Hyaloscyphaceae</taxon>
        <taxon>Hyaloscypha</taxon>
        <taxon>Hyaloscypha variabilis</taxon>
    </lineage>
</organism>
<protein>
    <submittedName>
        <fullName evidence="4">MFS general substrate transporter</fullName>
    </submittedName>
</protein>
<keyword evidence="3" id="KW-1133">Transmembrane helix</keyword>
<evidence type="ECO:0000256" key="2">
    <source>
        <dbReference type="SAM" id="MobiDB-lite"/>
    </source>
</evidence>
<evidence type="ECO:0000313" key="4">
    <source>
        <dbReference type="EMBL" id="PMD42859.1"/>
    </source>
</evidence>
<name>A0A2J6RWH3_HYAVF</name>
<evidence type="ECO:0000256" key="1">
    <source>
        <dbReference type="ARBA" id="ARBA00004141"/>
    </source>
</evidence>
<dbReference type="AlphaFoldDB" id="A0A2J6RWH3"/>
<dbReference type="Gene3D" id="1.20.1250.20">
    <property type="entry name" value="MFS general substrate transporter like domains"/>
    <property type="match status" value="2"/>
</dbReference>
<dbReference type="OrthoDB" id="10027823at2759"/>
<feature type="transmembrane region" description="Helical" evidence="3">
    <location>
        <begin position="89"/>
        <end position="107"/>
    </location>
</feature>
<accession>A0A2J6RWH3</accession>
<feature type="region of interest" description="Disordered" evidence="2">
    <location>
        <begin position="370"/>
        <end position="397"/>
    </location>
</feature>
<keyword evidence="5" id="KW-1185">Reference proteome</keyword>
<dbReference type="GO" id="GO:0022857">
    <property type="term" value="F:transmembrane transporter activity"/>
    <property type="evidence" value="ECO:0007669"/>
    <property type="project" value="InterPro"/>
</dbReference>
<dbReference type="SUPFAM" id="SSF103473">
    <property type="entry name" value="MFS general substrate transporter"/>
    <property type="match status" value="1"/>
</dbReference>
<feature type="transmembrane region" description="Helical" evidence="3">
    <location>
        <begin position="61"/>
        <end position="82"/>
    </location>
</feature>
<dbReference type="PANTHER" id="PTHR23520">
    <property type="entry name" value="TRANSPORTER, PUTATIVE (AFU_ORTHOLOGUE AFUA_3G04000)-RELATED"/>
    <property type="match status" value="1"/>
</dbReference>
<dbReference type="InterPro" id="IPR036259">
    <property type="entry name" value="MFS_trans_sf"/>
</dbReference>
<dbReference type="GO" id="GO:0000329">
    <property type="term" value="C:fungal-type vacuole membrane"/>
    <property type="evidence" value="ECO:0007669"/>
    <property type="project" value="TreeGrafter"/>
</dbReference>
<reference evidence="4 5" key="1">
    <citation type="submission" date="2016-04" db="EMBL/GenBank/DDBJ databases">
        <title>A degradative enzymes factory behind the ericoid mycorrhizal symbiosis.</title>
        <authorList>
            <consortium name="DOE Joint Genome Institute"/>
            <person name="Martino E."/>
            <person name="Morin E."/>
            <person name="Grelet G."/>
            <person name="Kuo A."/>
            <person name="Kohler A."/>
            <person name="Daghino S."/>
            <person name="Barry K."/>
            <person name="Choi C."/>
            <person name="Cichocki N."/>
            <person name="Clum A."/>
            <person name="Copeland A."/>
            <person name="Hainaut M."/>
            <person name="Haridas S."/>
            <person name="Labutti K."/>
            <person name="Lindquist E."/>
            <person name="Lipzen A."/>
            <person name="Khouja H.-R."/>
            <person name="Murat C."/>
            <person name="Ohm R."/>
            <person name="Olson A."/>
            <person name="Spatafora J."/>
            <person name="Veneault-Fourrey C."/>
            <person name="Henrissat B."/>
            <person name="Grigoriev I."/>
            <person name="Martin F."/>
            <person name="Perotto S."/>
        </authorList>
    </citation>
    <scope>NUCLEOTIDE SEQUENCE [LARGE SCALE GENOMIC DNA]</scope>
    <source>
        <strain evidence="4 5">F</strain>
    </source>
</reference>
<keyword evidence="3" id="KW-0472">Membrane</keyword>
<gene>
    <name evidence="4" type="ORF">L207DRAFT_543391</name>
</gene>
<feature type="transmembrane region" description="Helical" evidence="3">
    <location>
        <begin position="36"/>
        <end position="55"/>
    </location>
</feature>
<proteinExistence type="predicted"/>
<feature type="transmembrane region" description="Helical" evidence="3">
    <location>
        <begin position="190"/>
        <end position="212"/>
    </location>
</feature>
<evidence type="ECO:0000256" key="3">
    <source>
        <dbReference type="SAM" id="Phobius"/>
    </source>
</evidence>
<feature type="transmembrane region" description="Helical" evidence="3">
    <location>
        <begin position="224"/>
        <end position="242"/>
    </location>
</feature>
<dbReference type="STRING" id="1149755.A0A2J6RWH3"/>
<dbReference type="Proteomes" id="UP000235786">
    <property type="component" value="Unassembled WGS sequence"/>
</dbReference>
<comment type="subcellular location">
    <subcellularLocation>
        <location evidence="1">Membrane</location>
        <topology evidence="1">Multi-pass membrane protein</topology>
    </subcellularLocation>
</comment>
<evidence type="ECO:0000313" key="5">
    <source>
        <dbReference type="Proteomes" id="UP000235786"/>
    </source>
</evidence>
<dbReference type="PANTHER" id="PTHR23520:SF5">
    <property type="entry name" value="TRANSPORTER, PUTATIVE (AFU_ORTHOLOGUE AFUA_3G04000)-RELATED"/>
    <property type="match status" value="1"/>
</dbReference>
<keyword evidence="3" id="KW-0812">Transmembrane</keyword>
<feature type="transmembrane region" description="Helical" evidence="3">
    <location>
        <begin position="339"/>
        <end position="362"/>
    </location>
</feature>